<feature type="compositionally biased region" description="Low complexity" evidence="8">
    <location>
        <begin position="700"/>
        <end position="716"/>
    </location>
</feature>
<evidence type="ECO:0000256" key="6">
    <source>
        <dbReference type="ARBA" id="ARBA00031451"/>
    </source>
</evidence>
<reference evidence="10" key="1">
    <citation type="submission" date="2021-02" db="EMBL/GenBank/DDBJ databases">
        <title>First Annotated Genome of the Yellow-green Alga Tribonema minus.</title>
        <authorList>
            <person name="Mahan K.M."/>
        </authorList>
    </citation>
    <scope>NUCLEOTIDE SEQUENCE</scope>
    <source>
        <strain evidence="10">UTEX B ZZ1240</strain>
    </source>
</reference>
<dbReference type="Proteomes" id="UP000664859">
    <property type="component" value="Unassembled WGS sequence"/>
</dbReference>
<dbReference type="SUPFAM" id="SSF54791">
    <property type="entry name" value="Eukaryotic type KH-domain (KH-domain type I)"/>
    <property type="match status" value="1"/>
</dbReference>
<dbReference type="InterPro" id="IPR036345">
    <property type="entry name" value="ExoRNase_PH_dom2_sf"/>
</dbReference>
<dbReference type="NCBIfam" id="NF008805">
    <property type="entry name" value="PRK11824.1"/>
    <property type="match status" value="1"/>
</dbReference>
<dbReference type="SUPFAM" id="SSF46915">
    <property type="entry name" value="Polynucleotide phosphorylase/guanosine pentaphosphate synthase (PNPase/GPSI), domain 3"/>
    <property type="match status" value="1"/>
</dbReference>
<dbReference type="PIRSF" id="PIRSF005499">
    <property type="entry name" value="PNPase"/>
    <property type="match status" value="1"/>
</dbReference>
<feature type="region of interest" description="Disordered" evidence="8">
    <location>
        <begin position="580"/>
        <end position="609"/>
    </location>
</feature>
<evidence type="ECO:0000256" key="4">
    <source>
        <dbReference type="ARBA" id="ARBA00022695"/>
    </source>
</evidence>
<dbReference type="PANTHER" id="PTHR11252">
    <property type="entry name" value="POLYRIBONUCLEOTIDE NUCLEOTIDYLTRANSFERASE"/>
    <property type="match status" value="1"/>
</dbReference>
<dbReference type="InterPro" id="IPR036612">
    <property type="entry name" value="KH_dom_type_1_sf"/>
</dbReference>
<feature type="compositionally biased region" description="Gly residues" evidence="8">
    <location>
        <begin position="580"/>
        <end position="589"/>
    </location>
</feature>
<dbReference type="NCBIfam" id="TIGR03591">
    <property type="entry name" value="polynuc_phos"/>
    <property type="match status" value="1"/>
</dbReference>
<dbReference type="CDD" id="cd11364">
    <property type="entry name" value="RNase_PH_PNPase_2"/>
    <property type="match status" value="1"/>
</dbReference>
<dbReference type="GO" id="GO:0005829">
    <property type="term" value="C:cytosol"/>
    <property type="evidence" value="ECO:0007669"/>
    <property type="project" value="TreeGrafter"/>
</dbReference>
<dbReference type="GO" id="GO:0005739">
    <property type="term" value="C:mitochondrion"/>
    <property type="evidence" value="ECO:0007669"/>
    <property type="project" value="TreeGrafter"/>
</dbReference>
<dbReference type="InterPro" id="IPR001247">
    <property type="entry name" value="ExoRNase_PH_dom1"/>
</dbReference>
<dbReference type="CDD" id="cd02393">
    <property type="entry name" value="KH-I_PNPase"/>
    <property type="match status" value="1"/>
</dbReference>
<sequence>MLYTTACADSSAGLLDFAPLKVDYQERFSSAGMTSGGYNKRDGRASEKEVLVSRLIDRPLRPMIAQGWTHETQLITWVVSYDGSRPPEPLAITSASASLCLSQVPMRRAVAGVTVGMDGEGNYVVNPDKAIADESRLTLSLAGTAEGVLMIEGACDFLTEEQMVSAIEAGHAAVREICLGLEAWAAEVGRPKQLDTLRKVPEALKKALEEQFQDKIDAVDSEAHALLTLSNAAEGDTHERFEGVDVCVALKKLWASRLRKMVHEGGRRSDGRRPNEVRPISIETSVLARTHGSALFTRGETQALATVTLGGSSMAQKTEGIDGSQSKRFYLQYTFPPSCVGEVGRVGAPGRREVGHGNLAERALAPVIPDDESFPYSIRVESLITESCGSSSMASVCGGCMALMDAGVPVKRPIAGVAMGLLLDEDAEGGASGEGGVVLTDILGLEDALGTMDFKVAGDKDAITTFQMDIKCEGLTIALLTKALAQAKEGRLHILGEMAKALAEPRPTLSKWAPIFSVFKVPLDSIGRIIGPGGKQIRQIIEEFALGNVEIAEDGTVFVSSMDADANERASRFIQALAGEAGGGRGSRNGGRDQQRAPASPPSEPAEKPEIGKVYRECVVKGVHNFGCFVEIATGLEGLVHVSELDMQRIRSVEGFVNVGDKLDVKLLGMNEKGQLRLSRKAAMAEDRAAAALASAPVAGTEAATEAEATETTAAESVNGVSDEAKPVNGVSDEAAVAVEP</sequence>
<dbReference type="SMART" id="SM00322">
    <property type="entry name" value="KH"/>
    <property type="match status" value="1"/>
</dbReference>
<evidence type="ECO:0000313" key="10">
    <source>
        <dbReference type="EMBL" id="KAG5186243.1"/>
    </source>
</evidence>
<protein>
    <recommendedName>
        <fullName evidence="2">polyribonucleotide nucleotidyltransferase</fullName>
        <ecNumber evidence="2">2.7.7.8</ecNumber>
    </recommendedName>
    <alternativeName>
        <fullName evidence="6">Polynucleotide phosphorylase 1</fullName>
    </alternativeName>
</protein>
<evidence type="ECO:0000256" key="3">
    <source>
        <dbReference type="ARBA" id="ARBA00022679"/>
    </source>
</evidence>
<evidence type="ECO:0000256" key="7">
    <source>
        <dbReference type="PROSITE-ProRule" id="PRU00117"/>
    </source>
</evidence>
<dbReference type="Gene3D" id="3.30.230.70">
    <property type="entry name" value="GHMP Kinase, N-terminal domain"/>
    <property type="match status" value="2"/>
</dbReference>
<proteinExistence type="inferred from homology"/>
<dbReference type="AlphaFoldDB" id="A0A835ZC49"/>
<dbReference type="InterPro" id="IPR036456">
    <property type="entry name" value="PNPase_PH_RNA-bd_sf"/>
</dbReference>
<dbReference type="InterPro" id="IPR012162">
    <property type="entry name" value="PNPase"/>
</dbReference>
<evidence type="ECO:0000256" key="8">
    <source>
        <dbReference type="SAM" id="MobiDB-lite"/>
    </source>
</evidence>
<keyword evidence="4" id="KW-0548">Nucleotidyltransferase</keyword>
<name>A0A835ZC49_9STRA</name>
<gene>
    <name evidence="10" type="ORF">JKP88DRAFT_268959</name>
</gene>
<dbReference type="PANTHER" id="PTHR11252:SF0">
    <property type="entry name" value="POLYRIBONUCLEOTIDE NUCLEOTIDYLTRANSFERASE 1, MITOCHONDRIAL"/>
    <property type="match status" value="1"/>
</dbReference>
<dbReference type="Gene3D" id="2.40.50.140">
    <property type="entry name" value="Nucleic acid-binding proteins"/>
    <property type="match status" value="1"/>
</dbReference>
<dbReference type="InterPro" id="IPR012340">
    <property type="entry name" value="NA-bd_OB-fold"/>
</dbReference>
<dbReference type="GO" id="GO:0004654">
    <property type="term" value="F:polyribonucleotide nucleotidyltransferase activity"/>
    <property type="evidence" value="ECO:0007669"/>
    <property type="project" value="UniProtKB-EC"/>
</dbReference>
<evidence type="ECO:0000313" key="11">
    <source>
        <dbReference type="Proteomes" id="UP000664859"/>
    </source>
</evidence>
<evidence type="ECO:0000259" key="9">
    <source>
        <dbReference type="PROSITE" id="PS50126"/>
    </source>
</evidence>
<dbReference type="GO" id="GO:0000965">
    <property type="term" value="P:mitochondrial RNA 3'-end processing"/>
    <property type="evidence" value="ECO:0007669"/>
    <property type="project" value="TreeGrafter"/>
</dbReference>
<dbReference type="InterPro" id="IPR015847">
    <property type="entry name" value="ExoRNase_PH_dom2"/>
</dbReference>
<comment type="caution">
    <text evidence="10">The sequence shown here is derived from an EMBL/GenBank/DDBJ whole genome shotgun (WGS) entry which is preliminary data.</text>
</comment>
<comment type="similarity">
    <text evidence="1">Belongs to the polyribonucleotide nucleotidyltransferase family.</text>
</comment>
<feature type="region of interest" description="Disordered" evidence="8">
    <location>
        <begin position="700"/>
        <end position="741"/>
    </location>
</feature>
<dbReference type="OrthoDB" id="437922at2759"/>
<organism evidence="10 11">
    <name type="scientific">Tribonema minus</name>
    <dbReference type="NCBI Taxonomy" id="303371"/>
    <lineage>
        <taxon>Eukaryota</taxon>
        <taxon>Sar</taxon>
        <taxon>Stramenopiles</taxon>
        <taxon>Ochrophyta</taxon>
        <taxon>PX clade</taxon>
        <taxon>Xanthophyceae</taxon>
        <taxon>Tribonematales</taxon>
        <taxon>Tribonemataceae</taxon>
        <taxon>Tribonema</taxon>
    </lineage>
</organism>
<dbReference type="InterPro" id="IPR020568">
    <property type="entry name" value="Ribosomal_Su5_D2-typ_SF"/>
</dbReference>
<dbReference type="SUPFAM" id="SSF55666">
    <property type="entry name" value="Ribonuclease PH domain 2-like"/>
    <property type="match status" value="2"/>
</dbReference>
<dbReference type="Pfam" id="PF00575">
    <property type="entry name" value="S1"/>
    <property type="match status" value="1"/>
</dbReference>
<keyword evidence="5 7" id="KW-0694">RNA-binding</keyword>
<keyword evidence="3 10" id="KW-0808">Transferase</keyword>
<evidence type="ECO:0000256" key="2">
    <source>
        <dbReference type="ARBA" id="ARBA00012416"/>
    </source>
</evidence>
<keyword evidence="11" id="KW-1185">Reference proteome</keyword>
<evidence type="ECO:0000256" key="5">
    <source>
        <dbReference type="ARBA" id="ARBA00022884"/>
    </source>
</evidence>
<dbReference type="SUPFAM" id="SSF50249">
    <property type="entry name" value="Nucleic acid-binding proteins"/>
    <property type="match status" value="1"/>
</dbReference>
<dbReference type="PROSITE" id="PS50084">
    <property type="entry name" value="KH_TYPE_1"/>
    <property type="match status" value="1"/>
</dbReference>
<evidence type="ECO:0000256" key="1">
    <source>
        <dbReference type="ARBA" id="ARBA00007404"/>
    </source>
</evidence>
<dbReference type="InterPro" id="IPR027408">
    <property type="entry name" value="PNPase/RNase_PH_dom_sf"/>
</dbReference>
<dbReference type="SUPFAM" id="SSF54211">
    <property type="entry name" value="Ribosomal protein S5 domain 2-like"/>
    <property type="match status" value="2"/>
</dbReference>
<dbReference type="InterPro" id="IPR004088">
    <property type="entry name" value="KH_dom_type_1"/>
</dbReference>
<dbReference type="InterPro" id="IPR004087">
    <property type="entry name" value="KH_dom"/>
</dbReference>
<dbReference type="SMART" id="SM00316">
    <property type="entry name" value="S1"/>
    <property type="match status" value="1"/>
</dbReference>
<dbReference type="PROSITE" id="PS50126">
    <property type="entry name" value="S1"/>
    <property type="match status" value="1"/>
</dbReference>
<dbReference type="FunFam" id="3.30.1370.10:FF:000001">
    <property type="entry name" value="Polyribonucleotide nucleotidyltransferase"/>
    <property type="match status" value="1"/>
</dbReference>
<dbReference type="InterPro" id="IPR003029">
    <property type="entry name" value="S1_domain"/>
</dbReference>
<dbReference type="FunFam" id="2.40.50.140:FF:000158">
    <property type="entry name" value="Polyribonucleotide nucleotidyltransferase 1, chloroplastic"/>
    <property type="match status" value="1"/>
</dbReference>
<dbReference type="GO" id="GO:0000175">
    <property type="term" value="F:3'-5'-RNA exonuclease activity"/>
    <property type="evidence" value="ECO:0007669"/>
    <property type="project" value="TreeGrafter"/>
</dbReference>
<dbReference type="Pfam" id="PF00013">
    <property type="entry name" value="KH_1"/>
    <property type="match status" value="1"/>
</dbReference>
<dbReference type="EMBL" id="JAFCMP010000112">
    <property type="protein sequence ID" value="KAG5186243.1"/>
    <property type="molecule type" value="Genomic_DNA"/>
</dbReference>
<dbReference type="GO" id="GO:0009570">
    <property type="term" value="C:chloroplast stroma"/>
    <property type="evidence" value="ECO:0007669"/>
    <property type="project" value="TreeGrafter"/>
</dbReference>
<dbReference type="Pfam" id="PF03725">
    <property type="entry name" value="RNase_PH_C"/>
    <property type="match status" value="1"/>
</dbReference>
<accession>A0A835ZC49</accession>
<dbReference type="Gene3D" id="3.30.1370.10">
    <property type="entry name" value="K Homology domain, type 1"/>
    <property type="match status" value="1"/>
</dbReference>
<feature type="domain" description="S1 motif" evidence="9">
    <location>
        <begin position="612"/>
        <end position="681"/>
    </location>
</feature>
<dbReference type="EC" id="2.7.7.8" evidence="2"/>
<dbReference type="GO" id="GO:0003723">
    <property type="term" value="F:RNA binding"/>
    <property type="evidence" value="ECO:0007669"/>
    <property type="project" value="UniProtKB-UniRule"/>
</dbReference>
<dbReference type="Pfam" id="PF01138">
    <property type="entry name" value="RNase_PH"/>
    <property type="match status" value="2"/>
</dbReference>
<dbReference type="GO" id="GO:0000958">
    <property type="term" value="P:mitochondrial mRNA catabolic process"/>
    <property type="evidence" value="ECO:0007669"/>
    <property type="project" value="TreeGrafter"/>
</dbReference>